<dbReference type="AlphaFoldDB" id="A0A3L7YZ12"/>
<name>A0A3L7YZ12_9BACE</name>
<comment type="caution">
    <text evidence="3">The sequence shown here is derived from an EMBL/GenBank/DDBJ whole genome shotgun (WGS) entry which is preliminary data.</text>
</comment>
<reference evidence="3 4" key="1">
    <citation type="submission" date="2018-09" db="EMBL/GenBank/DDBJ databases">
        <title>Murine metabolic-syndrome-specific gut microbial biobank.</title>
        <authorList>
            <person name="Liu C."/>
        </authorList>
    </citation>
    <scope>NUCLEOTIDE SEQUENCE [LARGE SCALE GENOMIC DNA]</scope>
    <source>
        <strain evidence="3 4">0.1X-D8-26</strain>
    </source>
</reference>
<proteinExistence type="predicted"/>
<dbReference type="STRING" id="1235814.GCA_000613385_02274"/>
<dbReference type="RefSeq" id="WP_121766507.1">
    <property type="nucleotide sequence ID" value="NZ_RAZM01000023.1"/>
</dbReference>
<gene>
    <name evidence="3" type="ORF">D7Y07_09275</name>
</gene>
<sequence length="429" mass="47838">MKIYKALLLSSLFMTLIYSCSLPADDEEKETYLEEEDNATAELPWEGETDKFTINAKEGVRLDAPQEDGGTAFITIPSTTVRNTRWEFGVHLTFNPSANNYARFYLASSSNILSGNLNGYYVQIGGAKDNVALYRQNGEQRKLLASGRELMKGDNSPKLYIKTECDNNGYWTFWTRLESENEYTKEKQVKDTDIQSSACSGIYCVYTKTRSQGFTFHHVQLSNDVETTTKPDGTPDTPVDPAPVPPDYPAEVKRILLFNEVMYDNATDGAEYIELYNPSGSTVSVPSLKLMRYVDAGANTTTTKSTVILQQTDGNLEISVPPYGYICLTKSAATLIRKHKANEETIIEISNFPKLTNEDSHLAIMTNEEKSRLIDKCSYYESMHSSGDKRHQGISLEKASPELLSSIKKNWNSSKALTGGTPGIPNSQE</sequence>
<feature type="region of interest" description="Disordered" evidence="1">
    <location>
        <begin position="225"/>
        <end position="246"/>
    </location>
</feature>
<protein>
    <submittedName>
        <fullName evidence="3">Lamin tail domain-containing protein</fullName>
    </submittedName>
</protein>
<feature type="compositionally biased region" description="Low complexity" evidence="1">
    <location>
        <begin position="228"/>
        <end position="237"/>
    </location>
</feature>
<evidence type="ECO:0000313" key="4">
    <source>
        <dbReference type="Proteomes" id="UP000267159"/>
    </source>
</evidence>
<keyword evidence="2" id="KW-0732">Signal</keyword>
<feature type="signal peptide" evidence="2">
    <location>
        <begin position="1"/>
        <end position="24"/>
    </location>
</feature>
<accession>A0A3L7YZ12</accession>
<feature type="chain" id="PRO_5018005687" evidence="2">
    <location>
        <begin position="25"/>
        <end position="429"/>
    </location>
</feature>
<organism evidence="3 4">
    <name type="scientific">Bacteroides acidifaciens</name>
    <dbReference type="NCBI Taxonomy" id="85831"/>
    <lineage>
        <taxon>Bacteria</taxon>
        <taxon>Pseudomonadati</taxon>
        <taxon>Bacteroidota</taxon>
        <taxon>Bacteroidia</taxon>
        <taxon>Bacteroidales</taxon>
        <taxon>Bacteroidaceae</taxon>
        <taxon>Bacteroides</taxon>
    </lineage>
</organism>
<dbReference type="PROSITE" id="PS51257">
    <property type="entry name" value="PROKAR_LIPOPROTEIN"/>
    <property type="match status" value="1"/>
</dbReference>
<evidence type="ECO:0000313" key="3">
    <source>
        <dbReference type="EMBL" id="RLT80290.1"/>
    </source>
</evidence>
<evidence type="ECO:0000256" key="2">
    <source>
        <dbReference type="SAM" id="SignalP"/>
    </source>
</evidence>
<evidence type="ECO:0000256" key="1">
    <source>
        <dbReference type="SAM" id="MobiDB-lite"/>
    </source>
</evidence>
<dbReference type="Proteomes" id="UP000267159">
    <property type="component" value="Unassembled WGS sequence"/>
</dbReference>
<dbReference type="EMBL" id="RAZM01000023">
    <property type="protein sequence ID" value="RLT80290.1"/>
    <property type="molecule type" value="Genomic_DNA"/>
</dbReference>